<dbReference type="PROSITE" id="PS51257">
    <property type="entry name" value="PROKAR_LIPOPROTEIN"/>
    <property type="match status" value="1"/>
</dbReference>
<proteinExistence type="predicted"/>
<evidence type="ECO:0000313" key="3">
    <source>
        <dbReference type="Proteomes" id="UP001138686"/>
    </source>
</evidence>
<organism evidence="2 3">
    <name type="scientific">Halomarinibacterium sedimenti</name>
    <dbReference type="NCBI Taxonomy" id="2857106"/>
    <lineage>
        <taxon>Bacteria</taxon>
        <taxon>Pseudomonadati</taxon>
        <taxon>Bacteroidota</taxon>
        <taxon>Flavobacteriia</taxon>
        <taxon>Flavobacteriales</taxon>
        <taxon>Flavobacteriaceae</taxon>
        <taxon>Halomarinibacterium</taxon>
    </lineage>
</organism>
<dbReference type="EMBL" id="JAHWDP010000005">
    <property type="protein sequence ID" value="MBW2938668.1"/>
    <property type="molecule type" value="Genomic_DNA"/>
</dbReference>
<dbReference type="RefSeq" id="WP_219053200.1">
    <property type="nucleotide sequence ID" value="NZ_JAHWDP010000005.1"/>
</dbReference>
<evidence type="ECO:0000256" key="1">
    <source>
        <dbReference type="SAM" id="SignalP"/>
    </source>
</evidence>
<reference evidence="2" key="1">
    <citation type="submission" date="2021-07" db="EMBL/GenBank/DDBJ databases">
        <title>Aureisphaera sp. CAU 1614 isolated from sea sediment.</title>
        <authorList>
            <person name="Kim W."/>
        </authorList>
    </citation>
    <scope>NUCLEOTIDE SEQUENCE</scope>
    <source>
        <strain evidence="2">CAU 1614</strain>
    </source>
</reference>
<sequence>MKTIKYLSLLFIAVFTLASCSKDDYDDTIVETDPMEAYNLLKEFVYTDHTVELYSEKTLITTGYNSFFVRIKDISTNTFVENVNLSWMPMMHMETMMHSAPKSVLTATETPSIYNGFIVFQMPGNTTEYWDITFNYTFKGAQISKTEQIEVQSPADVLSKVSSFMGSDDTRYILAYVAPTTPEVAINDFTAVLYKMEDMMTFTNVENYKVTVDPRMPGMGNHSSPNNEDLTYNAKNGMYEGKLSLTMTGYWKVNLKLLNAANEVLKGEDVTEDNLESSLYFELEF</sequence>
<keyword evidence="1" id="KW-0732">Signal</keyword>
<dbReference type="Proteomes" id="UP001138686">
    <property type="component" value="Unassembled WGS sequence"/>
</dbReference>
<name>A0A9X1FPZ9_9FLAO</name>
<protein>
    <submittedName>
        <fullName evidence="2">FixH family protein</fullName>
    </submittedName>
</protein>
<comment type="caution">
    <text evidence="2">The sequence shown here is derived from an EMBL/GenBank/DDBJ whole genome shotgun (WGS) entry which is preliminary data.</text>
</comment>
<gene>
    <name evidence="2" type="ORF">KXJ69_11155</name>
</gene>
<evidence type="ECO:0000313" key="2">
    <source>
        <dbReference type="EMBL" id="MBW2938668.1"/>
    </source>
</evidence>
<dbReference type="AlphaFoldDB" id="A0A9X1FPZ9"/>
<accession>A0A9X1FPZ9</accession>
<feature type="chain" id="PRO_5040877859" evidence="1">
    <location>
        <begin position="22"/>
        <end position="285"/>
    </location>
</feature>
<feature type="signal peptide" evidence="1">
    <location>
        <begin position="1"/>
        <end position="21"/>
    </location>
</feature>
<keyword evidence="3" id="KW-1185">Reference proteome</keyword>